<gene>
    <name evidence="1" type="ORF">HD595_008822</name>
</gene>
<evidence type="ECO:0000313" key="2">
    <source>
        <dbReference type="Proteomes" id="UP001320766"/>
    </source>
</evidence>
<dbReference type="Proteomes" id="UP001320766">
    <property type="component" value="Unassembled WGS sequence"/>
</dbReference>
<keyword evidence="2" id="KW-1185">Reference proteome</keyword>
<dbReference type="EMBL" id="JAMZEC010000001">
    <property type="protein sequence ID" value="MCP2352700.1"/>
    <property type="molecule type" value="Genomic_DNA"/>
</dbReference>
<accession>A0ABT1KFA2</accession>
<sequence length="161" mass="17357">MDIESFTRDLVSLPPAERLRSVSQIYRAMRAVVDQLGDELMAAAKECVDGDIDHAARVLDLPPDVIARLSLDPATPDVALLRRGLRAASVRPDLSFDGVCDVADALQIHEASDEAIQQIARLVLSVAQDAPVDGPVWEDAPAADRNAFSLAVEFAKTIAEK</sequence>
<comment type="caution">
    <text evidence="1">The sequence shown here is derived from an EMBL/GenBank/DDBJ whole genome shotgun (WGS) entry which is preliminary data.</text>
</comment>
<reference evidence="1 2" key="1">
    <citation type="submission" date="2022-06" db="EMBL/GenBank/DDBJ databases">
        <title>Sequencing the genomes of 1000 actinobacteria strains.</title>
        <authorList>
            <person name="Klenk H.-P."/>
        </authorList>
    </citation>
    <scope>NUCLEOTIDE SEQUENCE [LARGE SCALE GENOMIC DNA]</scope>
    <source>
        <strain evidence="1 2">DSM 44170</strain>
    </source>
</reference>
<evidence type="ECO:0008006" key="3">
    <source>
        <dbReference type="Google" id="ProtNLM"/>
    </source>
</evidence>
<evidence type="ECO:0000313" key="1">
    <source>
        <dbReference type="EMBL" id="MCP2352700.1"/>
    </source>
</evidence>
<proteinExistence type="predicted"/>
<protein>
    <recommendedName>
        <fullName evidence="3">DUF222 domain-containing protein</fullName>
    </recommendedName>
</protein>
<dbReference type="RefSeq" id="WP_253780406.1">
    <property type="nucleotide sequence ID" value="NZ_BAAAVE010000033.1"/>
</dbReference>
<organism evidence="1 2">
    <name type="scientific">Nonomuraea roseoviolacea subsp. carminata</name>
    <dbReference type="NCBI Taxonomy" id="160689"/>
    <lineage>
        <taxon>Bacteria</taxon>
        <taxon>Bacillati</taxon>
        <taxon>Actinomycetota</taxon>
        <taxon>Actinomycetes</taxon>
        <taxon>Streptosporangiales</taxon>
        <taxon>Streptosporangiaceae</taxon>
        <taxon>Nonomuraea</taxon>
    </lineage>
</organism>
<name>A0ABT1KFA2_9ACTN</name>